<feature type="repeat" description="WD" evidence="9">
    <location>
        <begin position="181"/>
        <end position="212"/>
    </location>
</feature>
<reference evidence="14" key="1">
    <citation type="submission" date="2020-08" db="EMBL/GenBank/DDBJ databases">
        <title>Multicomponent nature underlies the extraordinary mechanical properties of spider dragline silk.</title>
        <authorList>
            <person name="Kono N."/>
            <person name="Nakamura H."/>
            <person name="Mori M."/>
            <person name="Yoshida Y."/>
            <person name="Ohtoshi R."/>
            <person name="Malay A.D."/>
            <person name="Moran D.A.P."/>
            <person name="Tomita M."/>
            <person name="Numata K."/>
            <person name="Arakawa K."/>
        </authorList>
    </citation>
    <scope>NUCLEOTIDE SEQUENCE</scope>
</reference>
<dbReference type="FunFam" id="2.130.10.10:FF:001071">
    <property type="entry name" value="Protein HIRA"/>
    <property type="match status" value="1"/>
</dbReference>
<comment type="subcellular location">
    <subcellularLocation>
        <location evidence="1 10">Nucleus</location>
    </subcellularLocation>
</comment>
<dbReference type="GO" id="GO:0006351">
    <property type="term" value="P:DNA-templated transcription"/>
    <property type="evidence" value="ECO:0007669"/>
    <property type="project" value="InterPro"/>
</dbReference>
<dbReference type="GO" id="GO:0006338">
    <property type="term" value="P:chromatin remodeling"/>
    <property type="evidence" value="ECO:0007669"/>
    <property type="project" value="InterPro"/>
</dbReference>
<evidence type="ECO:0000256" key="11">
    <source>
        <dbReference type="SAM" id="MobiDB-lite"/>
    </source>
</evidence>
<comment type="similarity">
    <text evidence="2 10">Belongs to the WD repeat HIR1 family.</text>
</comment>
<feature type="region of interest" description="Disordered" evidence="11">
    <location>
        <begin position="634"/>
        <end position="703"/>
    </location>
</feature>
<dbReference type="InterPro" id="IPR001680">
    <property type="entry name" value="WD40_rpt"/>
</dbReference>
<dbReference type="Pfam" id="PF09453">
    <property type="entry name" value="HIRA_B"/>
    <property type="match status" value="1"/>
</dbReference>
<dbReference type="EMBL" id="BMAV01024096">
    <property type="protein sequence ID" value="GFS30095.1"/>
    <property type="molecule type" value="Genomic_DNA"/>
</dbReference>
<evidence type="ECO:0000256" key="4">
    <source>
        <dbReference type="ARBA" id="ARBA00022737"/>
    </source>
</evidence>
<keyword evidence="10" id="KW-0678">Repressor</keyword>
<evidence type="ECO:0000256" key="9">
    <source>
        <dbReference type="PROSITE-ProRule" id="PRU00221"/>
    </source>
</evidence>
<dbReference type="InterPro" id="IPR011494">
    <property type="entry name" value="HIRA-like_C"/>
</dbReference>
<keyword evidence="6 10" id="KW-0805">Transcription regulation</keyword>
<gene>
    <name evidence="14" type="primary">HIRA</name>
    <name evidence="14" type="ORF">TNIN_411041</name>
</gene>
<feature type="compositionally biased region" description="Polar residues" evidence="11">
    <location>
        <begin position="688"/>
        <end position="697"/>
    </location>
</feature>
<accession>A0A8X6J345</accession>
<comment type="caution">
    <text evidence="14">The sequence shown here is derived from an EMBL/GenBank/DDBJ whole genome shotgun (WGS) entry which is preliminary data.</text>
</comment>
<dbReference type="PROSITE" id="PS50082">
    <property type="entry name" value="WD_REPEATS_2"/>
    <property type="match status" value="3"/>
</dbReference>
<evidence type="ECO:0000256" key="5">
    <source>
        <dbReference type="ARBA" id="ARBA00022853"/>
    </source>
</evidence>
<feature type="compositionally biased region" description="Polar residues" evidence="11">
    <location>
        <begin position="637"/>
        <end position="665"/>
    </location>
</feature>
<keyword evidence="3 9" id="KW-0853">WD repeat</keyword>
<dbReference type="GO" id="GO:0000417">
    <property type="term" value="C:HIR complex"/>
    <property type="evidence" value="ECO:0007669"/>
    <property type="project" value="TreeGrafter"/>
</dbReference>
<dbReference type="OrthoDB" id="1741719at2759"/>
<dbReference type="InterPro" id="IPR019015">
    <property type="entry name" value="HIRA_B_motif"/>
</dbReference>
<comment type="function">
    <text evidence="10">Required for replication-independent chromatin assembly and for the periodic repression of histone gene transcription during the cell cycle.</text>
</comment>
<dbReference type="PANTHER" id="PTHR13831:SF0">
    <property type="entry name" value="PROTEIN HIRA"/>
    <property type="match status" value="1"/>
</dbReference>
<dbReference type="CDD" id="cd00200">
    <property type="entry name" value="WD40"/>
    <property type="match status" value="1"/>
</dbReference>
<dbReference type="GO" id="GO:0006355">
    <property type="term" value="P:regulation of DNA-templated transcription"/>
    <property type="evidence" value="ECO:0007669"/>
    <property type="project" value="InterPro"/>
</dbReference>
<dbReference type="Pfam" id="PF07569">
    <property type="entry name" value="Hira"/>
    <property type="match status" value="1"/>
</dbReference>
<dbReference type="Proteomes" id="UP000886998">
    <property type="component" value="Unassembled WGS sequence"/>
</dbReference>
<dbReference type="FunFam" id="2.130.10.10:FF:001044">
    <property type="entry name" value="Protein HIRA"/>
    <property type="match status" value="1"/>
</dbReference>
<keyword evidence="8 10" id="KW-0539">Nucleus</keyword>
<dbReference type="GO" id="GO:0000785">
    <property type="term" value="C:chromatin"/>
    <property type="evidence" value="ECO:0007669"/>
    <property type="project" value="TreeGrafter"/>
</dbReference>
<keyword evidence="15" id="KW-1185">Reference proteome</keyword>
<evidence type="ECO:0000259" key="12">
    <source>
        <dbReference type="Pfam" id="PF07569"/>
    </source>
</evidence>
<sequence length="1127" mass="124152">MHNFLYSKKTLHGKSRRVRNKWGHPIFSVDIHPDGSRFATGGQGADTGRIVIWNMSPIIDESDEKDENVPKLLCQMDNHLACVNCVRWSGSGKYLASCGDDKVLMIWQIGRYGTAGSTTFGSNGKMVNVEHWRCVSTLRGHSGDVLDLAWSPRDTWLASCSVDNTIVIWNTLKWQEIIAVLKGHSGLVKGVSWDPVGKYIASQSDDKTLRVWRTHDWQQEAVVTEPFLECGGTTHVLRLSWSPDGRYLVSAHAMNNSGPTAQIIERDGWKFNRDFVGHRKAITCVRFNPNILCKISKDSDKVEHFCCCAIGSRDRSLSVWLTYLKRPLVVVHDLFSNSVLDISWSQNGKQLIVCSWDGTVAYIGLSDEEIGKPATDEEKNTLHQSLYGKSLAMTNHSASSVLNVVENPDILKFQEEIKVKAEENSKDEVLNCSSPPLIVTNDSGIPKIELLQTSSNSQCSRPLPHIKGPTDKQIETRLADGRRRITPLFIPPPPDIGEVPAPFNSRAPPTFSSSSESKSKIVIEKRDESCDASSLHSLPKAENSIHAADSFAPVTSSIMSSSTPIVNSVSINMGATSIKTSVISSTSNCSPIVSTSSTKQNNVLTNSTSKALQEDISKQDGISSVVQEQMEDKTKEILTSTPAVKTKESSVPSKTPTLDITPISSQKRKAEVPLTGKPEKKKPGRPPLSQSQNQTPKSAPPEKAIVPEKTVSPEKSSQLNSTLHLPTLKVDKTSNVLIYHEKTSGTPVYLEIENSISVGSGVLIHRLKCLSGTTLMWEIALNSKGAAVAGSRLISCIVCEDKTLSVFSQNGRRLYPPIVLTSHVTRLTCSDQYVMVITSKGYMSVWDCLKLKNLIQNESLYPIMQDDASGDLTVRGTGLSDNGIPMVSLSNGKSYVFSPDMKAWDCLKLKNLIQNESLYPIMQDDASGDLTVRGTGLSDNGIPMVSLSNGKSYVFSPDMKAWLLVSSANNALQLCSDHQLRFSPQELSNGTILPLAALQGQTQSKTMRLARGIMSSDPNLRQIGTLSHLDNQLAASLSLKSSKEYKFWLLSLVRYLVQEGLESRLRDLCDGLLGPVVKTSKASEWKPNILELQKRDLLKEVLLIIGSNLRFQRLFIEYRDQLEMVKT</sequence>
<evidence type="ECO:0000259" key="13">
    <source>
        <dbReference type="Pfam" id="PF24105"/>
    </source>
</evidence>
<dbReference type="AlphaFoldDB" id="A0A8X6J345"/>
<organism evidence="14 15">
    <name type="scientific">Trichonephila inaurata madagascariensis</name>
    <dbReference type="NCBI Taxonomy" id="2747483"/>
    <lineage>
        <taxon>Eukaryota</taxon>
        <taxon>Metazoa</taxon>
        <taxon>Ecdysozoa</taxon>
        <taxon>Arthropoda</taxon>
        <taxon>Chelicerata</taxon>
        <taxon>Arachnida</taxon>
        <taxon>Araneae</taxon>
        <taxon>Araneomorphae</taxon>
        <taxon>Entelegynae</taxon>
        <taxon>Araneoidea</taxon>
        <taxon>Nephilidae</taxon>
        <taxon>Trichonephila</taxon>
        <taxon>Trichonephila inaurata</taxon>
    </lineage>
</organism>
<dbReference type="InterPro" id="IPR031120">
    <property type="entry name" value="HIR1-like"/>
</dbReference>
<evidence type="ECO:0000256" key="3">
    <source>
        <dbReference type="ARBA" id="ARBA00022574"/>
    </source>
</evidence>
<dbReference type="Pfam" id="PF24105">
    <property type="entry name" value="Beta-prop_CAF1B_HIR1"/>
    <property type="match status" value="1"/>
</dbReference>
<evidence type="ECO:0000256" key="10">
    <source>
        <dbReference type="RuleBase" id="RU364014"/>
    </source>
</evidence>
<dbReference type="Gene3D" id="2.130.10.10">
    <property type="entry name" value="YVTN repeat-like/Quinoprotein amine dehydrogenase"/>
    <property type="match status" value="2"/>
</dbReference>
<dbReference type="InterPro" id="IPR055410">
    <property type="entry name" value="Beta-prop_CAF1B_HIR1"/>
</dbReference>
<evidence type="ECO:0000256" key="2">
    <source>
        <dbReference type="ARBA" id="ARBA00007306"/>
    </source>
</evidence>
<feature type="domain" description="CAF1B/HIR1 beta-propeller" evidence="13">
    <location>
        <begin position="24"/>
        <end position="216"/>
    </location>
</feature>
<proteinExistence type="inferred from homology"/>
<protein>
    <recommendedName>
        <fullName evidence="10">Protein HIRA</fullName>
    </recommendedName>
</protein>
<keyword evidence="7 10" id="KW-0804">Transcription</keyword>
<feature type="domain" description="Protein HIRA-like C-terminal" evidence="12">
    <location>
        <begin position="903"/>
        <end position="1072"/>
    </location>
</feature>
<name>A0A8X6J345_9ARAC</name>
<dbReference type="PROSITE" id="PS50294">
    <property type="entry name" value="WD_REPEATS_REGION"/>
    <property type="match status" value="3"/>
</dbReference>
<dbReference type="InterPro" id="IPR015943">
    <property type="entry name" value="WD40/YVTN_repeat-like_dom_sf"/>
</dbReference>
<evidence type="ECO:0000256" key="1">
    <source>
        <dbReference type="ARBA" id="ARBA00004123"/>
    </source>
</evidence>
<dbReference type="SMART" id="SM00320">
    <property type="entry name" value="WD40"/>
    <property type="match status" value="7"/>
</dbReference>
<keyword evidence="4 10" id="KW-0677">Repeat</keyword>
<keyword evidence="5 10" id="KW-0156">Chromatin regulator</keyword>
<dbReference type="GO" id="GO:0005634">
    <property type="term" value="C:nucleus"/>
    <property type="evidence" value="ECO:0007669"/>
    <property type="project" value="UniProtKB-SubCell"/>
</dbReference>
<dbReference type="Pfam" id="PF00400">
    <property type="entry name" value="WD40"/>
    <property type="match status" value="2"/>
</dbReference>
<dbReference type="PANTHER" id="PTHR13831">
    <property type="entry name" value="MEMBER OF THE HIR1 FAMILY OF WD-REPEAT PROTEINS"/>
    <property type="match status" value="1"/>
</dbReference>
<dbReference type="InterPro" id="IPR036322">
    <property type="entry name" value="WD40_repeat_dom_sf"/>
</dbReference>
<evidence type="ECO:0000256" key="8">
    <source>
        <dbReference type="ARBA" id="ARBA00023242"/>
    </source>
</evidence>
<feature type="repeat" description="WD" evidence="9">
    <location>
        <begin position="76"/>
        <end position="109"/>
    </location>
</feature>
<evidence type="ECO:0000313" key="14">
    <source>
        <dbReference type="EMBL" id="GFS30095.1"/>
    </source>
</evidence>
<dbReference type="GO" id="GO:0031491">
    <property type="term" value="F:nucleosome binding"/>
    <property type="evidence" value="ECO:0007669"/>
    <property type="project" value="TreeGrafter"/>
</dbReference>
<feature type="repeat" description="WD" evidence="9">
    <location>
        <begin position="138"/>
        <end position="170"/>
    </location>
</feature>
<dbReference type="SUPFAM" id="SSF50978">
    <property type="entry name" value="WD40 repeat-like"/>
    <property type="match status" value="1"/>
</dbReference>
<evidence type="ECO:0000256" key="6">
    <source>
        <dbReference type="ARBA" id="ARBA00023015"/>
    </source>
</evidence>
<evidence type="ECO:0000313" key="15">
    <source>
        <dbReference type="Proteomes" id="UP000886998"/>
    </source>
</evidence>
<evidence type="ECO:0000256" key="7">
    <source>
        <dbReference type="ARBA" id="ARBA00023163"/>
    </source>
</evidence>